<comment type="caution">
    <text evidence="2">The sequence shown here is derived from an EMBL/GenBank/DDBJ whole genome shotgun (WGS) entry which is preliminary data.</text>
</comment>
<name>A0A850NXF9_9PROT</name>
<keyword evidence="3" id="KW-1185">Reference proteome</keyword>
<protein>
    <submittedName>
        <fullName evidence="1">Putative metal-binding protein</fullName>
    </submittedName>
</protein>
<evidence type="ECO:0000313" key="4">
    <source>
        <dbReference type="Proteomes" id="UP000565205"/>
    </source>
</evidence>
<evidence type="ECO:0000313" key="1">
    <source>
        <dbReference type="EMBL" id="MBB3172929.1"/>
    </source>
</evidence>
<dbReference type="Proteomes" id="UP000565205">
    <property type="component" value="Unassembled WGS sequence"/>
</dbReference>
<proteinExistence type="predicted"/>
<reference evidence="1 3" key="2">
    <citation type="submission" date="2020-08" db="EMBL/GenBank/DDBJ databases">
        <title>Genomic Encyclopedia of Type Strains, Phase III (KMG-III): the genomes of soil and plant-associated and newly described type strains.</title>
        <authorList>
            <person name="Whitman W."/>
        </authorList>
    </citation>
    <scope>NUCLEOTIDE SEQUENCE [LARGE SCALE GENOMIC DNA]</scope>
    <source>
        <strain evidence="1 3">CECT 8088</strain>
    </source>
</reference>
<accession>A0A850NXF9</accession>
<reference evidence="2 4" key="1">
    <citation type="submission" date="2020-06" db="EMBL/GenBank/DDBJ databases">
        <title>Description of novel acetic acid bacteria.</title>
        <authorList>
            <person name="Sombolestani A."/>
        </authorList>
    </citation>
    <scope>NUCLEOTIDE SEQUENCE [LARGE SCALE GENOMIC DNA]</scope>
    <source>
        <strain evidence="2 4">LMG 26838</strain>
    </source>
</reference>
<dbReference type="RefSeq" id="WP_176626855.1">
    <property type="nucleotide sequence ID" value="NZ_JABXXQ010000660.1"/>
</dbReference>
<evidence type="ECO:0000313" key="2">
    <source>
        <dbReference type="EMBL" id="NVN32132.1"/>
    </source>
</evidence>
<sequence length="109" mass="11900">MGIVASDGEILPIRVKWRRVIGVCRKCSRKLDNEGYGEQGDLSLKKALRRDGGRYLKVIDIKCLGICPKRGITVIDSERPGEVLVAGQGDEVVARLLALPMELAATIDP</sequence>
<dbReference type="AlphaFoldDB" id="A0A850NXF9"/>
<organism evidence="2 4">
    <name type="scientific">Endobacter medicaginis</name>
    <dbReference type="NCBI Taxonomy" id="1181271"/>
    <lineage>
        <taxon>Bacteria</taxon>
        <taxon>Pseudomonadati</taxon>
        <taxon>Pseudomonadota</taxon>
        <taxon>Alphaproteobacteria</taxon>
        <taxon>Acetobacterales</taxon>
        <taxon>Acetobacteraceae</taxon>
        <taxon>Endobacter</taxon>
    </lineage>
</organism>
<gene>
    <name evidence="1" type="ORF">FHR90_000743</name>
    <name evidence="2" type="ORF">HUK83_17550</name>
</gene>
<dbReference type="EMBL" id="JABXXQ010000660">
    <property type="protein sequence ID" value="NVN32132.1"/>
    <property type="molecule type" value="Genomic_DNA"/>
</dbReference>
<dbReference type="EMBL" id="JACHXV010000002">
    <property type="protein sequence ID" value="MBB3172929.1"/>
    <property type="molecule type" value="Genomic_DNA"/>
</dbReference>
<evidence type="ECO:0000313" key="3">
    <source>
        <dbReference type="Proteomes" id="UP000557688"/>
    </source>
</evidence>
<dbReference type="Proteomes" id="UP000557688">
    <property type="component" value="Unassembled WGS sequence"/>
</dbReference>